<accession>A0ABU8YPZ9</accession>
<proteinExistence type="predicted"/>
<reference evidence="1 2" key="1">
    <citation type="journal article" date="2020" name="Harmful Algae">
        <title>Molecular and morphological characterization of a novel dihydroanatoxin-a producing Microcoleus species (cyanobacteria) from the Russian River, California, USA.</title>
        <authorList>
            <person name="Conklin K.Y."/>
            <person name="Stancheva R."/>
            <person name="Otten T.G."/>
            <person name="Fadness R."/>
            <person name="Boyer G.L."/>
            <person name="Read B."/>
            <person name="Zhang X."/>
            <person name="Sheath R.G."/>
        </authorList>
    </citation>
    <scope>NUCLEOTIDE SEQUENCE [LARGE SCALE GENOMIC DNA]</scope>
    <source>
        <strain evidence="1 2">PTRS2</strain>
    </source>
</reference>
<dbReference type="Proteomes" id="UP001384579">
    <property type="component" value="Unassembled WGS sequence"/>
</dbReference>
<keyword evidence="2" id="KW-1185">Reference proteome</keyword>
<evidence type="ECO:0000313" key="2">
    <source>
        <dbReference type="Proteomes" id="UP001384579"/>
    </source>
</evidence>
<protein>
    <submittedName>
        <fullName evidence="1">Uncharacterized protein</fullName>
    </submittedName>
</protein>
<dbReference type="RefSeq" id="WP_340517290.1">
    <property type="nucleotide sequence ID" value="NZ_JBBLXS010000219.1"/>
</dbReference>
<dbReference type="EMBL" id="JBBLXS010000219">
    <property type="protein sequence ID" value="MEK0186472.1"/>
    <property type="molecule type" value="Genomic_DNA"/>
</dbReference>
<sequence length="48" mass="5271">MLRFNGRSEILASYYVARSRPGLYIPLGRLPIAGDGCFQADSTGYTCI</sequence>
<evidence type="ECO:0000313" key="1">
    <source>
        <dbReference type="EMBL" id="MEK0186472.1"/>
    </source>
</evidence>
<name>A0ABU8YPZ9_9CYAN</name>
<gene>
    <name evidence="1" type="ORF">WMG39_16680</name>
</gene>
<organism evidence="1 2">
    <name type="scientific">Microcoleus anatoxicus PTRS2</name>
    <dbReference type="NCBI Taxonomy" id="2705321"/>
    <lineage>
        <taxon>Bacteria</taxon>
        <taxon>Bacillati</taxon>
        <taxon>Cyanobacteriota</taxon>
        <taxon>Cyanophyceae</taxon>
        <taxon>Oscillatoriophycideae</taxon>
        <taxon>Oscillatoriales</taxon>
        <taxon>Microcoleaceae</taxon>
        <taxon>Microcoleus</taxon>
        <taxon>Microcoleus anatoxicus</taxon>
    </lineage>
</organism>
<comment type="caution">
    <text evidence="1">The sequence shown here is derived from an EMBL/GenBank/DDBJ whole genome shotgun (WGS) entry which is preliminary data.</text>
</comment>